<feature type="signal peptide" evidence="6">
    <location>
        <begin position="1"/>
        <end position="25"/>
    </location>
</feature>
<evidence type="ECO:0000256" key="1">
    <source>
        <dbReference type="ARBA" id="ARBA00001913"/>
    </source>
</evidence>
<dbReference type="Gene3D" id="3.20.20.70">
    <property type="entry name" value="Aldolase class I"/>
    <property type="match status" value="1"/>
</dbReference>
<dbReference type="InterPro" id="IPR019563">
    <property type="entry name" value="GH97_catalytic"/>
</dbReference>
<evidence type="ECO:0000259" key="7">
    <source>
        <dbReference type="Pfam" id="PF10566"/>
    </source>
</evidence>
<feature type="domain" description="Glycosyl-hydrolase 97 N-terminal" evidence="8">
    <location>
        <begin position="30"/>
        <end position="292"/>
    </location>
</feature>
<dbReference type="PANTHER" id="PTHR35803:SF2">
    <property type="entry name" value="RETAINING ALPHA-GALACTOSIDASE"/>
    <property type="match status" value="1"/>
</dbReference>
<evidence type="ECO:0000256" key="5">
    <source>
        <dbReference type="ARBA" id="ARBA00023295"/>
    </source>
</evidence>
<evidence type="ECO:0000256" key="2">
    <source>
        <dbReference type="ARBA" id="ARBA00011245"/>
    </source>
</evidence>
<feature type="domain" description="Glycosyl-hydrolase 97 C-terminal oligomerisation" evidence="9">
    <location>
        <begin position="561"/>
        <end position="656"/>
    </location>
</feature>
<evidence type="ECO:0000256" key="4">
    <source>
        <dbReference type="ARBA" id="ARBA00022837"/>
    </source>
</evidence>
<feature type="domain" description="Glycosyl-hydrolase 97 catalytic" evidence="7">
    <location>
        <begin position="310"/>
        <end position="463"/>
    </location>
</feature>
<evidence type="ECO:0000259" key="8">
    <source>
        <dbReference type="Pfam" id="PF14508"/>
    </source>
</evidence>
<protein>
    <submittedName>
        <fullName evidence="10">Glycoside hydrolase family 97 protein</fullName>
    </submittedName>
</protein>
<dbReference type="Gene3D" id="2.70.98.10">
    <property type="match status" value="1"/>
</dbReference>
<dbReference type="InterPro" id="IPR029483">
    <property type="entry name" value="GH97_C"/>
</dbReference>
<dbReference type="RefSeq" id="WP_200463423.1">
    <property type="nucleotide sequence ID" value="NZ_JAENRR010000004.1"/>
</dbReference>
<proteinExistence type="predicted"/>
<dbReference type="EMBL" id="JAENRR010000004">
    <property type="protein sequence ID" value="MBK3516190.1"/>
    <property type="molecule type" value="Genomic_DNA"/>
</dbReference>
<evidence type="ECO:0000256" key="6">
    <source>
        <dbReference type="SAM" id="SignalP"/>
    </source>
</evidence>
<dbReference type="SUPFAM" id="SSF51445">
    <property type="entry name" value="(Trans)glycosidases"/>
    <property type="match status" value="1"/>
</dbReference>
<dbReference type="Pfam" id="PF10566">
    <property type="entry name" value="Glyco_hydro_97"/>
    <property type="match status" value="1"/>
</dbReference>
<keyword evidence="11" id="KW-1185">Reference proteome</keyword>
<dbReference type="InterPro" id="IPR014718">
    <property type="entry name" value="GH-type_carb-bd"/>
</dbReference>
<dbReference type="InterPro" id="IPR017853">
    <property type="entry name" value="GH"/>
</dbReference>
<evidence type="ECO:0000313" key="11">
    <source>
        <dbReference type="Proteomes" id="UP000605676"/>
    </source>
</evidence>
<evidence type="ECO:0000256" key="3">
    <source>
        <dbReference type="ARBA" id="ARBA00022801"/>
    </source>
</evidence>
<comment type="caution">
    <text evidence="10">The sequence shown here is derived from an EMBL/GenBank/DDBJ whole genome shotgun (WGS) entry which is preliminary data.</text>
</comment>
<keyword evidence="5" id="KW-0326">Glycosidase</keyword>
<accession>A0ABS1HET7</accession>
<keyword evidence="4" id="KW-0106">Calcium</keyword>
<dbReference type="InterPro" id="IPR013785">
    <property type="entry name" value="Aldolase_TIM"/>
</dbReference>
<dbReference type="InterPro" id="IPR029486">
    <property type="entry name" value="GH97_N"/>
</dbReference>
<feature type="chain" id="PRO_5046109892" evidence="6">
    <location>
        <begin position="26"/>
        <end position="660"/>
    </location>
</feature>
<dbReference type="InterPro" id="IPR013780">
    <property type="entry name" value="Glyco_hydro_b"/>
</dbReference>
<organism evidence="10 11">
    <name type="scientific">Carboxylicivirga marina</name>
    <dbReference type="NCBI Taxonomy" id="2800988"/>
    <lineage>
        <taxon>Bacteria</taxon>
        <taxon>Pseudomonadati</taxon>
        <taxon>Bacteroidota</taxon>
        <taxon>Bacteroidia</taxon>
        <taxon>Marinilabiliales</taxon>
        <taxon>Marinilabiliaceae</taxon>
        <taxon>Carboxylicivirga</taxon>
    </lineage>
</organism>
<dbReference type="InterPro" id="IPR052720">
    <property type="entry name" value="Glycosyl_hydrolase_97"/>
</dbReference>
<dbReference type="Gene3D" id="2.60.40.1180">
    <property type="entry name" value="Golgi alpha-mannosidase II"/>
    <property type="match status" value="1"/>
</dbReference>
<evidence type="ECO:0000259" key="9">
    <source>
        <dbReference type="Pfam" id="PF14509"/>
    </source>
</evidence>
<dbReference type="PANTHER" id="PTHR35803">
    <property type="entry name" value="GLUCAN 1,4-ALPHA-GLUCOSIDASE SUSB-RELATED"/>
    <property type="match status" value="1"/>
</dbReference>
<gene>
    <name evidence="10" type="ORF">JIV24_02480</name>
</gene>
<dbReference type="Pfam" id="PF14508">
    <property type="entry name" value="GH97_N"/>
    <property type="match status" value="1"/>
</dbReference>
<comment type="subunit">
    <text evidence="2">Monomer.</text>
</comment>
<reference evidence="10 11" key="1">
    <citation type="submission" date="2021-01" db="EMBL/GenBank/DDBJ databases">
        <title>Carboxyliciviraga sp.nov., isolated from coastal sediments.</title>
        <authorList>
            <person name="Lu D."/>
            <person name="Zhang T."/>
        </authorList>
    </citation>
    <scope>NUCLEOTIDE SEQUENCE [LARGE SCALE GENOMIC DNA]</scope>
    <source>
        <strain evidence="10 11">N1Y132</strain>
    </source>
</reference>
<keyword evidence="3 10" id="KW-0378">Hydrolase</keyword>
<dbReference type="Pfam" id="PF14509">
    <property type="entry name" value="GH97_C"/>
    <property type="match status" value="1"/>
</dbReference>
<comment type="cofactor">
    <cofactor evidence="1">
        <name>Ca(2+)</name>
        <dbReference type="ChEBI" id="CHEBI:29108"/>
    </cofactor>
</comment>
<dbReference type="GO" id="GO:0016787">
    <property type="term" value="F:hydrolase activity"/>
    <property type="evidence" value="ECO:0007669"/>
    <property type="project" value="UniProtKB-KW"/>
</dbReference>
<sequence length="660" mass="75841">MTMKRITKHLLSLLFCASLVHLAVAEEVKVSSLDGNTILTVQIDKQISWSVKKYDQLVLPKVTIGMTVNGNQLAQSPKLKSNKEIEKNETFEVIVPLKNRQVSNNYKELQLAFKGGFGLHFRVYNEGVAYRFYTSMRGEIEINNELMDITFPDGSSSFFPKEVSTYSHYERNYLKLDIDSIPVGDFCSLPVLFNQDDEQLRVLFSEANLYDYPNLFLELTGDKHLAARFPMAVKATIPQPGARVDRNVIITKEYDYIAKTKGKRTFPWRLFVITNDDKTMLEQDMVMQLSDPLKLTDTDWIKPGKVAWDWWNDNNIYGVDFESGLNTATYKYFIDFASEYGIEYVILDEGWTKSTTEILDFNPDMDVKEIIRYGEEKGVGIILWCLWKPLDENMKEILDTYASWGAKGIKVDFMQRADQYMVNSYEQIAKECAARQLLVDYHGSYKPNGLRKAYPNVISYEGVKGNENHKWSDEITPIHNTTLPFIRMAVGPMDYTPGAMVNMQEENFNISFSRPMSMGTRCHQLAMYVVFESGLQMMCDNPSNYYKEEESTRFISKMPSTWDKSIALEARVGEFVVMARQKGENWYIGGMTNWDERSMELDLSFLPEGIFEMVLFKDGVNANKYAQDYQVKTIKVTQSDQLTIKLAKGGGFAAILRPIQ</sequence>
<keyword evidence="6" id="KW-0732">Signal</keyword>
<evidence type="ECO:0000313" key="10">
    <source>
        <dbReference type="EMBL" id="MBK3516190.1"/>
    </source>
</evidence>
<name>A0ABS1HET7_9BACT</name>
<dbReference type="Proteomes" id="UP000605676">
    <property type="component" value="Unassembled WGS sequence"/>
</dbReference>